<dbReference type="OrthoDB" id="2249484at2"/>
<protein>
    <submittedName>
        <fullName evidence="2">Uncharacterized protein</fullName>
    </submittedName>
</protein>
<dbReference type="Proteomes" id="UP000030361">
    <property type="component" value="Chromosome"/>
</dbReference>
<keyword evidence="3" id="KW-1185">Reference proteome</keyword>
<evidence type="ECO:0000313" key="2">
    <source>
        <dbReference type="EMBL" id="AQW20805.1"/>
    </source>
</evidence>
<dbReference type="RefSeq" id="WP_035166028.1">
    <property type="nucleotide sequence ID" value="NZ_CP018906.1"/>
</dbReference>
<proteinExistence type="predicted"/>
<gene>
    <name evidence="2" type="ORF">PL11_002185</name>
</gene>
<feature type="transmembrane region" description="Helical" evidence="1">
    <location>
        <begin position="229"/>
        <end position="250"/>
    </location>
</feature>
<evidence type="ECO:0000313" key="3">
    <source>
        <dbReference type="Proteomes" id="UP000030361"/>
    </source>
</evidence>
<feature type="transmembrane region" description="Helical" evidence="1">
    <location>
        <begin position="94"/>
        <end position="114"/>
    </location>
</feature>
<feature type="transmembrane region" description="Helical" evidence="1">
    <location>
        <begin position="55"/>
        <end position="73"/>
    </location>
</feature>
<reference evidence="2 3" key="1">
    <citation type="journal article" date="2015" name="Genome Announc.">
        <title>Genome Sequence of Lactobacillus curieae CCTCC M 2011381T, a Novel Producer of Gamma-aminobutyric Acid.</title>
        <authorList>
            <person name="Wang Y."/>
            <person name="Wang Y."/>
            <person name="Lang C."/>
            <person name="Wei D."/>
            <person name="Xu P."/>
            <person name="Xie J."/>
        </authorList>
    </citation>
    <scope>NUCLEOTIDE SEQUENCE [LARGE SCALE GENOMIC DNA]</scope>
    <source>
        <strain evidence="2 3">CCTCC M 2011381</strain>
    </source>
</reference>
<keyword evidence="1" id="KW-0472">Membrane</keyword>
<feature type="transmembrane region" description="Helical" evidence="1">
    <location>
        <begin position="147"/>
        <end position="170"/>
    </location>
</feature>
<sequence>MKTRQVNKFLFDHQISAVGWLYAWAIAITLVLPLVLALVTGTIGEFSFAKQVSDTPLGSLFGVFIFAISMLTYSDFKVLIQNGISRMTFFKSQVIVLLVLTLIGNTINLVYGYLTLPLTGDKNFNIFLTGYNDYFNNPILAGIVNFLFSWLLLVALSMTGLAIGSLLSLFSKRNQRIILIAAPIALFVVLIFMGRTLAPSSRTVSWVADFTKFMIGWRDAKGVQPLTPWPLTVGSVVWAALMAWFSRAMFARKQLKRE</sequence>
<keyword evidence="1" id="KW-1133">Transmembrane helix</keyword>
<evidence type="ECO:0000256" key="1">
    <source>
        <dbReference type="SAM" id="Phobius"/>
    </source>
</evidence>
<dbReference type="eggNOG" id="ENOG502ZHCF">
    <property type="taxonomic scope" value="Bacteria"/>
</dbReference>
<organism evidence="2 3">
    <name type="scientific">Lentilactobacillus curieae</name>
    <dbReference type="NCBI Taxonomy" id="1138822"/>
    <lineage>
        <taxon>Bacteria</taxon>
        <taxon>Bacillati</taxon>
        <taxon>Bacillota</taxon>
        <taxon>Bacilli</taxon>
        <taxon>Lactobacillales</taxon>
        <taxon>Lactobacillaceae</taxon>
        <taxon>Lentilactobacillus</taxon>
    </lineage>
</organism>
<name>A0A1S6QGS4_9LACO</name>
<dbReference type="EMBL" id="CP018906">
    <property type="protein sequence ID" value="AQW20805.1"/>
    <property type="molecule type" value="Genomic_DNA"/>
</dbReference>
<dbReference type="AlphaFoldDB" id="A0A1S6QGS4"/>
<keyword evidence="1" id="KW-0812">Transmembrane</keyword>
<feature type="transmembrane region" description="Helical" evidence="1">
    <location>
        <begin position="21"/>
        <end position="43"/>
    </location>
</feature>
<dbReference type="KEGG" id="lcu:PL11_002185"/>
<accession>A0A1S6QGS4</accession>
<feature type="transmembrane region" description="Helical" evidence="1">
    <location>
        <begin position="177"/>
        <end position="198"/>
    </location>
</feature>